<evidence type="ECO:0000256" key="5">
    <source>
        <dbReference type="ARBA" id="ARBA00022982"/>
    </source>
</evidence>
<feature type="transmembrane region" description="Helical" evidence="8">
    <location>
        <begin position="96"/>
        <end position="113"/>
    </location>
</feature>
<dbReference type="GO" id="GO:0005886">
    <property type="term" value="C:plasma membrane"/>
    <property type="evidence" value="ECO:0007669"/>
    <property type="project" value="UniProtKB-SubCell"/>
</dbReference>
<sequence length="225" mass="24224">MSSDSGNLDLTQKEIKEPLLSPKPKGESNWQIFSKGIILENPVLILMLGLCPVLATSTTARDAAGMSAAVLFVLLMSNIVVSALRKIIPNEIRIPVFIVIIATFVTIADYVLQAYTPDLYSVLGIFVPLIVVNCIILGRAEGFAYHNGVGRSILDGLGKAIGFALAIILMGSIREIIGKGTWFGMSVSPSWFRSNAVLFFGLPPGAFLVIGLLKACINKIFKREG</sequence>
<feature type="transmembrane region" description="Helical" evidence="8">
    <location>
        <begin position="197"/>
        <end position="217"/>
    </location>
</feature>
<keyword evidence="4 8" id="KW-1278">Translocase</keyword>
<keyword evidence="3 8" id="KW-0812">Transmembrane</keyword>
<reference evidence="9 10" key="1">
    <citation type="submission" date="2017-06" db="EMBL/GenBank/DDBJ databases">
        <title>Novel microbial phyla capable of carbon fixation and sulfur reduction in deep-sea sediments.</title>
        <authorList>
            <person name="Huang J."/>
            <person name="Baker B."/>
            <person name="Wang Y."/>
        </authorList>
    </citation>
    <scope>NUCLEOTIDE SEQUENCE [LARGE SCALE GENOMIC DNA]</scope>
    <source>
        <strain evidence="9">B3_TA06</strain>
    </source>
</reference>
<keyword evidence="6 8" id="KW-1133">Transmembrane helix</keyword>
<dbReference type="PANTHER" id="PTHR30586">
    <property type="entry name" value="ELECTRON TRANSPORT COMPLEX PROTEIN RNFE"/>
    <property type="match status" value="1"/>
</dbReference>
<dbReference type="InterPro" id="IPR003667">
    <property type="entry name" value="NqrDE/RnfAE"/>
</dbReference>
<feature type="transmembrane region" description="Helical" evidence="8">
    <location>
        <begin position="63"/>
        <end position="84"/>
    </location>
</feature>
<comment type="subcellular location">
    <subcellularLocation>
        <location evidence="8">Cell membrane</location>
        <topology evidence="8">Multi-pass membrane protein</topology>
    </subcellularLocation>
    <subcellularLocation>
        <location evidence="1">Endomembrane system</location>
        <topology evidence="1">Multi-pass membrane protein</topology>
    </subcellularLocation>
</comment>
<comment type="similarity">
    <text evidence="8">Belongs to the NqrDE/RnfAE family.</text>
</comment>
<dbReference type="GO" id="GO:0012505">
    <property type="term" value="C:endomembrane system"/>
    <property type="evidence" value="ECO:0007669"/>
    <property type="project" value="UniProtKB-SubCell"/>
</dbReference>
<evidence type="ECO:0000256" key="1">
    <source>
        <dbReference type="ARBA" id="ARBA00004127"/>
    </source>
</evidence>
<dbReference type="NCBIfam" id="TIGR01948">
    <property type="entry name" value="rnfE"/>
    <property type="match status" value="1"/>
</dbReference>
<organism evidence="9 10">
    <name type="scientific">candidate division TA06 bacterium B3_TA06</name>
    <dbReference type="NCBI Taxonomy" id="2012487"/>
    <lineage>
        <taxon>Bacteria</taxon>
        <taxon>Bacteria division TA06</taxon>
    </lineage>
</organism>
<keyword evidence="2 8" id="KW-0813">Transport</keyword>
<dbReference type="HAMAP" id="MF_00478">
    <property type="entry name" value="RsxE_RnfE"/>
    <property type="match status" value="1"/>
</dbReference>
<evidence type="ECO:0000256" key="7">
    <source>
        <dbReference type="ARBA" id="ARBA00023136"/>
    </source>
</evidence>
<evidence type="ECO:0000313" key="10">
    <source>
        <dbReference type="Proteomes" id="UP000317778"/>
    </source>
</evidence>
<evidence type="ECO:0000256" key="8">
    <source>
        <dbReference type="HAMAP-Rule" id="MF_00478"/>
    </source>
</evidence>
<comment type="function">
    <text evidence="8">Part of a membrane-bound complex that couples electron transfer with translocation of ions across the membrane.</text>
</comment>
<dbReference type="EC" id="7.-.-.-" evidence="8"/>
<feature type="transmembrane region" description="Helical" evidence="8">
    <location>
        <begin position="157"/>
        <end position="177"/>
    </location>
</feature>
<feature type="transmembrane region" description="Helical" evidence="8">
    <location>
        <begin position="119"/>
        <end position="137"/>
    </location>
</feature>
<evidence type="ECO:0000256" key="6">
    <source>
        <dbReference type="ARBA" id="ARBA00022989"/>
    </source>
</evidence>
<comment type="caution">
    <text evidence="9">The sequence shown here is derived from an EMBL/GenBank/DDBJ whole genome shotgun (WGS) entry which is preliminary data.</text>
</comment>
<keyword evidence="7 8" id="KW-0472">Membrane</keyword>
<name>A0A532V6N4_UNCT6</name>
<dbReference type="Proteomes" id="UP000317778">
    <property type="component" value="Unassembled WGS sequence"/>
</dbReference>
<dbReference type="NCBIfam" id="NF009070">
    <property type="entry name" value="PRK12405.1"/>
    <property type="match status" value="1"/>
</dbReference>
<keyword evidence="8" id="KW-1003">Cell membrane</keyword>
<evidence type="ECO:0000256" key="4">
    <source>
        <dbReference type="ARBA" id="ARBA00022967"/>
    </source>
</evidence>
<evidence type="ECO:0000313" key="9">
    <source>
        <dbReference type="EMBL" id="TKJ42863.1"/>
    </source>
</evidence>
<keyword evidence="5 8" id="KW-0249">Electron transport</keyword>
<protein>
    <recommendedName>
        <fullName evidence="8">Ion-translocating oxidoreductase complex subunit E</fullName>
        <ecNumber evidence="8">7.-.-.-</ecNumber>
    </recommendedName>
    <alternativeName>
        <fullName evidence="8">Rnf electron transport complex subunit E</fullName>
    </alternativeName>
</protein>
<accession>A0A532V6N4</accession>
<dbReference type="Pfam" id="PF02508">
    <property type="entry name" value="Rnf-Nqr"/>
    <property type="match status" value="1"/>
</dbReference>
<comment type="subunit">
    <text evidence="8">The complex is composed of six subunits: RnfA, RnfB, RnfC, RnfD, RnfE and RnfG.</text>
</comment>
<dbReference type="PIRSF" id="PIRSF006102">
    <property type="entry name" value="NQR_DE"/>
    <property type="match status" value="1"/>
</dbReference>
<gene>
    <name evidence="8" type="primary">rnfE</name>
    <name evidence="9" type="ORF">CEE36_06250</name>
</gene>
<dbReference type="InterPro" id="IPR010968">
    <property type="entry name" value="RnfE"/>
</dbReference>
<evidence type="ECO:0000256" key="3">
    <source>
        <dbReference type="ARBA" id="ARBA00022692"/>
    </source>
</evidence>
<dbReference type="GO" id="GO:0022900">
    <property type="term" value="P:electron transport chain"/>
    <property type="evidence" value="ECO:0007669"/>
    <property type="project" value="UniProtKB-UniRule"/>
</dbReference>
<evidence type="ECO:0000256" key="2">
    <source>
        <dbReference type="ARBA" id="ARBA00022448"/>
    </source>
</evidence>
<dbReference type="PANTHER" id="PTHR30586:SF0">
    <property type="entry name" value="ION-TRANSLOCATING OXIDOREDUCTASE COMPLEX SUBUNIT E"/>
    <property type="match status" value="1"/>
</dbReference>
<proteinExistence type="inferred from homology"/>
<dbReference type="AlphaFoldDB" id="A0A532V6N4"/>
<dbReference type="EMBL" id="NJBO01000008">
    <property type="protein sequence ID" value="TKJ42863.1"/>
    <property type="molecule type" value="Genomic_DNA"/>
</dbReference>